<dbReference type="InterPro" id="IPR000223">
    <property type="entry name" value="Pept_S26A_signal_pept_1"/>
</dbReference>
<keyword evidence="6" id="KW-1133">Transmembrane helix</keyword>
<proteinExistence type="inferred from homology"/>
<feature type="transmembrane region" description="Helical" evidence="6">
    <location>
        <begin position="72"/>
        <end position="90"/>
    </location>
</feature>
<feature type="domain" description="Peptidase S26" evidence="7">
    <location>
        <begin position="111"/>
        <end position="260"/>
    </location>
</feature>
<gene>
    <name evidence="8" type="ORF">LOC68_16980</name>
</gene>
<keyword evidence="6" id="KW-0472">Membrane</keyword>
<evidence type="ECO:0000313" key="8">
    <source>
        <dbReference type="EMBL" id="MCC9630089.1"/>
    </source>
</evidence>
<dbReference type="Gene3D" id="2.10.109.10">
    <property type="entry name" value="Umud Fragment, subunit A"/>
    <property type="match status" value="2"/>
</dbReference>
<dbReference type="PANTHER" id="PTHR43390:SF1">
    <property type="entry name" value="CHLOROPLAST PROCESSING PEPTIDASE"/>
    <property type="match status" value="1"/>
</dbReference>
<keyword evidence="3" id="KW-0645">Protease</keyword>
<keyword evidence="9" id="KW-1185">Reference proteome</keyword>
<evidence type="ECO:0000313" key="9">
    <source>
        <dbReference type="Proteomes" id="UP001139103"/>
    </source>
</evidence>
<dbReference type="SUPFAM" id="SSF51306">
    <property type="entry name" value="LexA/Signal peptidase"/>
    <property type="match status" value="2"/>
</dbReference>
<dbReference type="GO" id="GO:0006465">
    <property type="term" value="P:signal peptide processing"/>
    <property type="evidence" value="ECO:0007669"/>
    <property type="project" value="InterPro"/>
</dbReference>
<sequence length="535" mass="59912">MLVFLLLIAPVLLSMVAIQVFSYRAAFGLLRFEKGSWLTALEVALVALIVSLGSEVALHVCRQAGVDVPNGAYILVPLAVLAFIAIYIRWRLATEARWAIAAMLIGISIGVIPALSTAYLLRAVWVNAYMTSSSSMAPTLYPRRYELTCENGSQIAVAERNANIFLDSGTEVTLRCPCDETKVVLQPGRVDLPTISADRFVAEKIGLSQRRWDMVVYRNPDEPEVEYVSRLIGMPGEKISLRAGDVWLDDQMLVKPRAMEDELWFPVYLVDRDLPEEEFDSWLHTTASGGSVWGQRAWTISEDDAGLEMRGPVCDRWSYMPIARDANHADGEKPTQAVADMRIDFTMSDIGEKPLEVAVDYYARSIIWRFAKEKKIEVAIGAADDDEPVAKESEGPVVQPGDRIRLVMRDGTLSVWQNGTTVLELPAIAAPPVDWDSAAVDRQLTWKGNAGWRIADIQLYRDIYYLSGDELANRFRVRRTFQGSWDLGVDELVILGDNSGGSLDSRTYEKRLKTSDVVGRVVARYWPPSRWRIFP</sequence>
<dbReference type="GO" id="GO:0016020">
    <property type="term" value="C:membrane"/>
    <property type="evidence" value="ECO:0007669"/>
    <property type="project" value="InterPro"/>
</dbReference>
<comment type="similarity">
    <text evidence="1">Belongs to the peptidase S26 family.</text>
</comment>
<evidence type="ECO:0000256" key="1">
    <source>
        <dbReference type="ARBA" id="ARBA00009370"/>
    </source>
</evidence>
<dbReference type="PANTHER" id="PTHR43390">
    <property type="entry name" value="SIGNAL PEPTIDASE I"/>
    <property type="match status" value="1"/>
</dbReference>
<evidence type="ECO:0000256" key="3">
    <source>
        <dbReference type="ARBA" id="ARBA00022670"/>
    </source>
</evidence>
<dbReference type="RefSeq" id="WP_230220931.1">
    <property type="nucleotide sequence ID" value="NZ_JAJKFT010000010.1"/>
</dbReference>
<dbReference type="GO" id="GO:0004252">
    <property type="term" value="F:serine-type endopeptidase activity"/>
    <property type="evidence" value="ECO:0007669"/>
    <property type="project" value="InterPro"/>
</dbReference>
<dbReference type="PRINTS" id="PR00727">
    <property type="entry name" value="LEADERPTASE"/>
</dbReference>
<evidence type="ECO:0000259" key="7">
    <source>
        <dbReference type="Pfam" id="PF10502"/>
    </source>
</evidence>
<keyword evidence="4" id="KW-0378">Hydrolase</keyword>
<reference evidence="8" key="1">
    <citation type="submission" date="2021-11" db="EMBL/GenBank/DDBJ databases">
        <title>Genome sequence.</title>
        <authorList>
            <person name="Sun Q."/>
        </authorList>
    </citation>
    <scope>NUCLEOTIDE SEQUENCE</scope>
    <source>
        <strain evidence="8">JC732</strain>
    </source>
</reference>
<feature type="transmembrane region" description="Helical" evidence="6">
    <location>
        <begin position="38"/>
        <end position="60"/>
    </location>
</feature>
<dbReference type="PROSITE" id="PS00501">
    <property type="entry name" value="SPASE_I_1"/>
    <property type="match status" value="1"/>
</dbReference>
<keyword evidence="6" id="KW-0812">Transmembrane</keyword>
<evidence type="ECO:0000256" key="5">
    <source>
        <dbReference type="ARBA" id="ARBA00029906"/>
    </source>
</evidence>
<protein>
    <recommendedName>
        <fullName evidence="2">Signal peptidase I</fullName>
    </recommendedName>
    <alternativeName>
        <fullName evidence="5">Leader peptidase I</fullName>
    </alternativeName>
</protein>
<evidence type="ECO:0000256" key="4">
    <source>
        <dbReference type="ARBA" id="ARBA00022801"/>
    </source>
</evidence>
<dbReference type="InterPro" id="IPR019533">
    <property type="entry name" value="Peptidase_S26"/>
</dbReference>
<dbReference type="InterPro" id="IPR019756">
    <property type="entry name" value="Pept_S26A_signal_pept_1_Ser-AS"/>
</dbReference>
<name>A0A9X1SKR8_9BACT</name>
<accession>A0A9X1SKR8</accession>
<comment type="caution">
    <text evidence="8">The sequence shown here is derived from an EMBL/GenBank/DDBJ whole genome shotgun (WGS) entry which is preliminary data.</text>
</comment>
<evidence type="ECO:0000256" key="6">
    <source>
        <dbReference type="SAM" id="Phobius"/>
    </source>
</evidence>
<feature type="transmembrane region" description="Helical" evidence="6">
    <location>
        <begin position="96"/>
        <end position="121"/>
    </location>
</feature>
<dbReference type="AlphaFoldDB" id="A0A9X1SKR8"/>
<dbReference type="Proteomes" id="UP001139103">
    <property type="component" value="Unassembled WGS sequence"/>
</dbReference>
<dbReference type="EMBL" id="JAJKFT010000010">
    <property type="protein sequence ID" value="MCC9630089.1"/>
    <property type="molecule type" value="Genomic_DNA"/>
</dbReference>
<evidence type="ECO:0000256" key="2">
    <source>
        <dbReference type="ARBA" id="ARBA00019232"/>
    </source>
</evidence>
<dbReference type="InterPro" id="IPR036286">
    <property type="entry name" value="LexA/Signal_pep-like_sf"/>
</dbReference>
<dbReference type="Pfam" id="PF10502">
    <property type="entry name" value="Peptidase_S26"/>
    <property type="match status" value="1"/>
</dbReference>
<organism evidence="8 9">
    <name type="scientific">Blastopirellula sediminis</name>
    <dbReference type="NCBI Taxonomy" id="2894196"/>
    <lineage>
        <taxon>Bacteria</taxon>
        <taxon>Pseudomonadati</taxon>
        <taxon>Planctomycetota</taxon>
        <taxon>Planctomycetia</taxon>
        <taxon>Pirellulales</taxon>
        <taxon>Pirellulaceae</taxon>
        <taxon>Blastopirellula</taxon>
    </lineage>
</organism>